<feature type="region of interest" description="Disordered" evidence="5">
    <location>
        <begin position="1"/>
        <end position="29"/>
    </location>
</feature>
<dbReference type="PROSITE" id="PS51900">
    <property type="entry name" value="CB"/>
    <property type="match status" value="1"/>
</dbReference>
<dbReference type="InterPro" id="IPR004107">
    <property type="entry name" value="Integrase_SAM-like_N"/>
</dbReference>
<accession>A0A6J4S9K5</accession>
<evidence type="ECO:0000256" key="3">
    <source>
        <dbReference type="ARBA" id="ARBA00023172"/>
    </source>
</evidence>
<reference evidence="8" key="1">
    <citation type="submission" date="2020-02" db="EMBL/GenBank/DDBJ databases">
        <authorList>
            <person name="Meier V. D."/>
        </authorList>
    </citation>
    <scope>NUCLEOTIDE SEQUENCE</scope>
    <source>
        <strain evidence="8">AVDCRST_MAG25</strain>
    </source>
</reference>
<sequence>MNTGNTAEDHSNLPAITEASAVPAPQSPTPSLDRLLDAYLRTLSSPATIRTYNTEIRMFAGFLTRNLGGRPMEEVSAEDLGLYREHLMLTYAPATAAKKLAALRRFLTFTYMVGATRVSPEALRFFAKSPRVAQDPSYNVLTEDELSRMLSAARTSNWRDYALLAVLAGAGLREAEVVGLKIGDFQEVGDGQVLVRVEGKGRKIRAVPVSPELWSLVQRHVSLSGRSLVSRTDARKPLFASREGRDKPLTTRAIRYIVKKYARAARITKAISPHSIRHTVGTNMAVNEAPLLVIQQFLGHSDPKTTLRYIRRAEDLANRAYTYNTLPTN</sequence>
<evidence type="ECO:0000313" key="8">
    <source>
        <dbReference type="EMBL" id="CAA9493461.1"/>
    </source>
</evidence>
<keyword evidence="3" id="KW-0233">DNA recombination</keyword>
<proteinExistence type="predicted"/>
<dbReference type="SUPFAM" id="SSF56349">
    <property type="entry name" value="DNA breaking-rejoining enzymes"/>
    <property type="match status" value="1"/>
</dbReference>
<evidence type="ECO:0000256" key="1">
    <source>
        <dbReference type="ARBA" id="ARBA00022908"/>
    </source>
</evidence>
<evidence type="ECO:0000256" key="2">
    <source>
        <dbReference type="ARBA" id="ARBA00023125"/>
    </source>
</evidence>
<dbReference type="Pfam" id="PF00589">
    <property type="entry name" value="Phage_integrase"/>
    <property type="match status" value="1"/>
</dbReference>
<dbReference type="InterPro" id="IPR011010">
    <property type="entry name" value="DNA_brk_join_enz"/>
</dbReference>
<dbReference type="Pfam" id="PF02899">
    <property type="entry name" value="Phage_int_SAM_1"/>
    <property type="match status" value="1"/>
</dbReference>
<dbReference type="InterPro" id="IPR010998">
    <property type="entry name" value="Integrase_recombinase_N"/>
</dbReference>
<dbReference type="PROSITE" id="PS51898">
    <property type="entry name" value="TYR_RECOMBINASE"/>
    <property type="match status" value="1"/>
</dbReference>
<dbReference type="InterPro" id="IPR044068">
    <property type="entry name" value="CB"/>
</dbReference>
<dbReference type="Gene3D" id="1.10.443.10">
    <property type="entry name" value="Intergrase catalytic core"/>
    <property type="match status" value="1"/>
</dbReference>
<dbReference type="GO" id="GO:0003677">
    <property type="term" value="F:DNA binding"/>
    <property type="evidence" value="ECO:0007669"/>
    <property type="project" value="UniProtKB-UniRule"/>
</dbReference>
<keyword evidence="1" id="KW-0229">DNA integration</keyword>
<evidence type="ECO:0000256" key="5">
    <source>
        <dbReference type="SAM" id="MobiDB-lite"/>
    </source>
</evidence>
<organism evidence="8">
    <name type="scientific">uncultured Rubrobacteraceae bacterium</name>
    <dbReference type="NCBI Taxonomy" id="349277"/>
    <lineage>
        <taxon>Bacteria</taxon>
        <taxon>Bacillati</taxon>
        <taxon>Actinomycetota</taxon>
        <taxon>Rubrobacteria</taxon>
        <taxon>Rubrobacterales</taxon>
        <taxon>Rubrobacteraceae</taxon>
        <taxon>environmental samples</taxon>
    </lineage>
</organism>
<dbReference type="GO" id="GO:0006310">
    <property type="term" value="P:DNA recombination"/>
    <property type="evidence" value="ECO:0007669"/>
    <property type="project" value="UniProtKB-KW"/>
</dbReference>
<dbReference type="AlphaFoldDB" id="A0A6J4S9K5"/>
<feature type="domain" description="Core-binding (CB)" evidence="7">
    <location>
        <begin position="30"/>
        <end position="111"/>
    </location>
</feature>
<name>A0A6J4S9K5_9ACTN</name>
<evidence type="ECO:0000259" key="6">
    <source>
        <dbReference type="PROSITE" id="PS51898"/>
    </source>
</evidence>
<evidence type="ECO:0000259" key="7">
    <source>
        <dbReference type="PROSITE" id="PS51900"/>
    </source>
</evidence>
<dbReference type="EMBL" id="CADCVI010000240">
    <property type="protein sequence ID" value="CAA9493461.1"/>
    <property type="molecule type" value="Genomic_DNA"/>
</dbReference>
<dbReference type="PANTHER" id="PTHR30349">
    <property type="entry name" value="PHAGE INTEGRASE-RELATED"/>
    <property type="match status" value="1"/>
</dbReference>
<dbReference type="GO" id="GO:0015074">
    <property type="term" value="P:DNA integration"/>
    <property type="evidence" value="ECO:0007669"/>
    <property type="project" value="UniProtKB-KW"/>
</dbReference>
<feature type="domain" description="Tyr recombinase" evidence="6">
    <location>
        <begin position="136"/>
        <end position="322"/>
    </location>
</feature>
<dbReference type="InterPro" id="IPR013762">
    <property type="entry name" value="Integrase-like_cat_sf"/>
</dbReference>
<dbReference type="PANTHER" id="PTHR30349:SF81">
    <property type="entry name" value="TYROSINE RECOMBINASE XERC"/>
    <property type="match status" value="1"/>
</dbReference>
<dbReference type="InterPro" id="IPR050090">
    <property type="entry name" value="Tyrosine_recombinase_XerCD"/>
</dbReference>
<evidence type="ECO:0000256" key="4">
    <source>
        <dbReference type="PROSITE-ProRule" id="PRU01248"/>
    </source>
</evidence>
<keyword evidence="2 4" id="KW-0238">DNA-binding</keyword>
<protein>
    <submittedName>
        <fullName evidence="8">Site-specific tyrosine recombinase XerD</fullName>
    </submittedName>
</protein>
<dbReference type="Gene3D" id="1.10.150.130">
    <property type="match status" value="1"/>
</dbReference>
<dbReference type="InterPro" id="IPR002104">
    <property type="entry name" value="Integrase_catalytic"/>
</dbReference>
<gene>
    <name evidence="8" type="ORF">AVDCRST_MAG25-3495</name>
</gene>